<dbReference type="EMBL" id="DAAMOF010000055">
    <property type="protein sequence ID" value="HAC7475655.1"/>
    <property type="molecule type" value="Genomic_DNA"/>
</dbReference>
<sequence>IIIAMVTFTVGHLSLTLHLSICFLIQQHLAAAFFICDKELPPKLGKIAETYTDKLSSRISR</sequence>
<proteinExistence type="predicted"/>
<gene>
    <name evidence="1" type="ORF">G0F17_14970</name>
</gene>
<dbReference type="AlphaFoldDB" id="A0A703MQC8"/>
<evidence type="ECO:0000313" key="1">
    <source>
        <dbReference type="EMBL" id="HAC7475655.1"/>
    </source>
</evidence>
<feature type="non-terminal residue" evidence="1">
    <location>
        <position position="1"/>
    </location>
</feature>
<name>A0A703MQC8_SALER</name>
<organism evidence="1">
    <name type="scientific">Salmonella enterica</name>
    <name type="common">Salmonella choleraesuis</name>
    <dbReference type="NCBI Taxonomy" id="28901"/>
    <lineage>
        <taxon>Bacteria</taxon>
        <taxon>Pseudomonadati</taxon>
        <taxon>Pseudomonadota</taxon>
        <taxon>Gammaproteobacteria</taxon>
        <taxon>Enterobacterales</taxon>
        <taxon>Enterobacteriaceae</taxon>
        <taxon>Salmonella</taxon>
    </lineage>
</organism>
<comment type="caution">
    <text evidence="1">The sequence shown here is derived from an EMBL/GenBank/DDBJ whole genome shotgun (WGS) entry which is preliminary data.</text>
</comment>
<reference evidence="1" key="2">
    <citation type="submission" date="2018-08" db="EMBL/GenBank/DDBJ databases">
        <authorList>
            <consortium name="NCBI Pathogen Detection Project"/>
        </authorList>
    </citation>
    <scope>NUCLEOTIDE SEQUENCE</scope>
    <source>
        <strain evidence="1">SL1_117</strain>
    </source>
</reference>
<accession>A0A703MQC8</accession>
<protein>
    <submittedName>
        <fullName evidence="1">Uncharacterized protein</fullName>
    </submittedName>
</protein>
<reference evidence="1" key="1">
    <citation type="journal article" date="2018" name="Genome Biol.">
        <title>SKESA: strategic k-mer extension for scrupulous assemblies.</title>
        <authorList>
            <person name="Souvorov A."/>
            <person name="Agarwala R."/>
            <person name="Lipman D.J."/>
        </authorList>
    </citation>
    <scope>NUCLEOTIDE SEQUENCE</scope>
    <source>
        <strain evidence="1">SL1_117</strain>
    </source>
</reference>